<feature type="non-terminal residue" evidence="7">
    <location>
        <position position="112"/>
    </location>
</feature>
<organism evidence="7 8">
    <name type="scientific">Mesotoga infera</name>
    <dbReference type="NCBI Taxonomy" id="1236046"/>
    <lineage>
        <taxon>Bacteria</taxon>
        <taxon>Thermotogati</taxon>
        <taxon>Thermotogota</taxon>
        <taxon>Thermotogae</taxon>
        <taxon>Kosmotogales</taxon>
        <taxon>Kosmotogaceae</taxon>
        <taxon>Mesotoga</taxon>
    </lineage>
</organism>
<dbReference type="GO" id="GO:0043138">
    <property type="term" value="F:3'-5' DNA helicase activity"/>
    <property type="evidence" value="ECO:0007669"/>
    <property type="project" value="TreeGrafter"/>
</dbReference>
<evidence type="ECO:0000256" key="5">
    <source>
        <dbReference type="PROSITE-ProRule" id="PRU00560"/>
    </source>
</evidence>
<dbReference type="Gene3D" id="3.40.50.300">
    <property type="entry name" value="P-loop containing nucleotide triphosphate hydrolases"/>
    <property type="match status" value="1"/>
</dbReference>
<gene>
    <name evidence="7" type="ORF">XD86_1353</name>
</gene>
<dbReference type="Proteomes" id="UP000054260">
    <property type="component" value="Unassembled WGS sequence"/>
</dbReference>
<evidence type="ECO:0000313" key="7">
    <source>
        <dbReference type="EMBL" id="KUK66038.1"/>
    </source>
</evidence>
<dbReference type="SUPFAM" id="SSF52540">
    <property type="entry name" value="P-loop containing nucleoside triphosphate hydrolases"/>
    <property type="match status" value="1"/>
</dbReference>
<dbReference type="Pfam" id="PF00580">
    <property type="entry name" value="UvrD-helicase"/>
    <property type="match status" value="1"/>
</dbReference>
<comment type="caution">
    <text evidence="7">The sequence shown here is derived from an EMBL/GenBank/DDBJ whole genome shotgun (WGS) entry which is preliminary data.</text>
</comment>
<dbReference type="GO" id="GO:0005829">
    <property type="term" value="C:cytosol"/>
    <property type="evidence" value="ECO:0007669"/>
    <property type="project" value="TreeGrafter"/>
</dbReference>
<dbReference type="InterPro" id="IPR006034">
    <property type="entry name" value="Asparaginase/glutaminase-like"/>
</dbReference>
<protein>
    <submittedName>
        <fullName evidence="7">DNA/RNA helicase, superfamily I</fullName>
    </submittedName>
</protein>
<feature type="binding site" evidence="5">
    <location>
        <begin position="38"/>
        <end position="45"/>
    </location>
    <ligand>
        <name>ATP</name>
        <dbReference type="ChEBI" id="CHEBI:30616"/>
    </ligand>
</feature>
<dbReference type="GO" id="GO:0016787">
    <property type="term" value="F:hydrolase activity"/>
    <property type="evidence" value="ECO:0007669"/>
    <property type="project" value="UniProtKB-UniRule"/>
</dbReference>
<dbReference type="AlphaFoldDB" id="A0A101GWM9"/>
<dbReference type="PROSITE" id="PS51198">
    <property type="entry name" value="UVRD_HELICASE_ATP_BIND"/>
    <property type="match status" value="1"/>
</dbReference>
<name>A0A101GWM9_9BACT</name>
<proteinExistence type="predicted"/>
<keyword evidence="4 5" id="KW-0067">ATP-binding</keyword>
<evidence type="ECO:0000256" key="2">
    <source>
        <dbReference type="ARBA" id="ARBA00022801"/>
    </source>
</evidence>
<evidence type="ECO:0000259" key="6">
    <source>
        <dbReference type="PROSITE" id="PS51198"/>
    </source>
</evidence>
<sequence>MKKYTLKSSEIPGFLSEGLDEEQLKAVVESNGRSLIVAGPGSGKTRVITYKIAHLVSSSISPQNILLVTFTRAASREMIDRARRTSGSNLQGMLSGTFHHVCNYFLRKYSRA</sequence>
<dbReference type="GO" id="GO:0003677">
    <property type="term" value="F:DNA binding"/>
    <property type="evidence" value="ECO:0007669"/>
    <property type="project" value="InterPro"/>
</dbReference>
<evidence type="ECO:0000256" key="1">
    <source>
        <dbReference type="ARBA" id="ARBA00022741"/>
    </source>
</evidence>
<evidence type="ECO:0000256" key="3">
    <source>
        <dbReference type="ARBA" id="ARBA00022806"/>
    </source>
</evidence>
<keyword evidence="1 5" id="KW-0547">Nucleotide-binding</keyword>
<keyword evidence="2 5" id="KW-0378">Hydrolase</keyword>
<accession>A0A101GWM9</accession>
<dbReference type="CDD" id="cd17932">
    <property type="entry name" value="DEXQc_UvrD"/>
    <property type="match status" value="1"/>
</dbReference>
<dbReference type="PANTHER" id="PTHR11070:SF3">
    <property type="entry name" value="DNA 3'-5' HELICASE"/>
    <property type="match status" value="1"/>
</dbReference>
<dbReference type="InterPro" id="IPR027417">
    <property type="entry name" value="P-loop_NTPase"/>
</dbReference>
<dbReference type="InterPro" id="IPR000212">
    <property type="entry name" value="DNA_helicase_UvrD/REP"/>
</dbReference>
<dbReference type="PANTHER" id="PTHR11070">
    <property type="entry name" value="UVRD / RECB / PCRA DNA HELICASE FAMILY MEMBER"/>
    <property type="match status" value="1"/>
</dbReference>
<dbReference type="GO" id="GO:0000725">
    <property type="term" value="P:recombinational repair"/>
    <property type="evidence" value="ECO:0007669"/>
    <property type="project" value="TreeGrafter"/>
</dbReference>
<reference evidence="8" key="1">
    <citation type="journal article" date="2015" name="MBio">
        <title>Genome-Resolved Metagenomic Analysis Reveals Roles for Candidate Phyla and Other Microbial Community Members in Biogeochemical Transformations in Oil Reservoirs.</title>
        <authorList>
            <person name="Hu P."/>
            <person name="Tom L."/>
            <person name="Singh A."/>
            <person name="Thomas B.C."/>
            <person name="Baker B.J."/>
            <person name="Piceno Y.M."/>
            <person name="Andersen G.L."/>
            <person name="Banfield J.F."/>
        </authorList>
    </citation>
    <scope>NUCLEOTIDE SEQUENCE [LARGE SCALE GENOMIC DNA]</scope>
</reference>
<evidence type="ECO:0000256" key="4">
    <source>
        <dbReference type="ARBA" id="ARBA00022840"/>
    </source>
</evidence>
<dbReference type="PIRSF" id="PIRSF500176">
    <property type="entry name" value="L_ASNase"/>
    <property type="match status" value="1"/>
</dbReference>
<feature type="domain" description="UvrD-like helicase ATP-binding" evidence="6">
    <location>
        <begin position="17"/>
        <end position="112"/>
    </location>
</feature>
<evidence type="ECO:0000313" key="8">
    <source>
        <dbReference type="Proteomes" id="UP000054260"/>
    </source>
</evidence>
<keyword evidence="3 5" id="KW-0347">Helicase</keyword>
<dbReference type="GO" id="GO:0005524">
    <property type="term" value="F:ATP binding"/>
    <property type="evidence" value="ECO:0007669"/>
    <property type="project" value="UniProtKB-UniRule"/>
</dbReference>
<dbReference type="EMBL" id="LGGH01000263">
    <property type="protein sequence ID" value="KUK66038.1"/>
    <property type="molecule type" value="Genomic_DNA"/>
</dbReference>
<dbReference type="InterPro" id="IPR014016">
    <property type="entry name" value="UvrD-like_ATP-bd"/>
</dbReference>
<dbReference type="PIRSF" id="PIRSF001220">
    <property type="entry name" value="L-ASNase_gatD"/>
    <property type="match status" value="1"/>
</dbReference>